<evidence type="ECO:0000313" key="1">
    <source>
        <dbReference type="EMBL" id="KAF0442642.1"/>
    </source>
</evidence>
<protein>
    <recommendedName>
        <fullName evidence="3">F-box domain-containing protein</fullName>
    </recommendedName>
</protein>
<dbReference type="Proteomes" id="UP000439903">
    <property type="component" value="Unassembled WGS sequence"/>
</dbReference>
<dbReference type="EMBL" id="WTPW01001320">
    <property type="protein sequence ID" value="KAF0442642.1"/>
    <property type="molecule type" value="Genomic_DNA"/>
</dbReference>
<evidence type="ECO:0000313" key="2">
    <source>
        <dbReference type="Proteomes" id="UP000439903"/>
    </source>
</evidence>
<name>A0A8H4A6E4_GIGMA</name>
<comment type="caution">
    <text evidence="1">The sequence shown here is derived from an EMBL/GenBank/DDBJ whole genome shotgun (WGS) entry which is preliminary data.</text>
</comment>
<sequence>MITFSKLIRPSLPDDCIYDILQHLRGDRSTLYTCLFVNHFWCSCVVPLLWSQPFSSFRCWALIVRTYIYCLDNSALANLIPFNIYIPTTYKPLFAYERYLEAFSISDMENGIITWLRINTETRIRSDDDRIRPIMNAFWHMFLNRCRNLASININTGYGTSDLPELDVFLNARPGLSKLRSLDCCIGHKSDEISNYQNTMNLLRNWPVQSSNLSKMWVSVYEDRITPNDLISSIVKAQSNLQEFKFAGIGTFTQNVISALKHHAHSLTSLKLWMLVLDGISFDGLVSLEKLESLDIQWCEGISIDHCFALSDASFNLTSLSIWDNPSSPDITATLIIKAGKSLKDLKTDMITKEMIDVANKYCPNITHLCIKIKNENYVDFFPWIKNLKLEHLDFFSHEDDASDGIRLLGEYIPSTVTYLNLDYAKYTPRSFKYFLNVCEANIITMIIRFSKELIDGCFEDILEFARRERCMRTLAFICTPICWMEWSGKEMELIEDMKKCNVKVVKSISRKF</sequence>
<gene>
    <name evidence="1" type="ORF">F8M41_003629</name>
</gene>
<dbReference type="OrthoDB" id="2350806at2759"/>
<evidence type="ECO:0008006" key="3">
    <source>
        <dbReference type="Google" id="ProtNLM"/>
    </source>
</evidence>
<organism evidence="1 2">
    <name type="scientific">Gigaspora margarita</name>
    <dbReference type="NCBI Taxonomy" id="4874"/>
    <lineage>
        <taxon>Eukaryota</taxon>
        <taxon>Fungi</taxon>
        <taxon>Fungi incertae sedis</taxon>
        <taxon>Mucoromycota</taxon>
        <taxon>Glomeromycotina</taxon>
        <taxon>Glomeromycetes</taxon>
        <taxon>Diversisporales</taxon>
        <taxon>Gigasporaceae</taxon>
        <taxon>Gigaspora</taxon>
    </lineage>
</organism>
<dbReference type="AlphaFoldDB" id="A0A8H4A6E4"/>
<dbReference type="Gene3D" id="3.80.10.10">
    <property type="entry name" value="Ribonuclease Inhibitor"/>
    <property type="match status" value="1"/>
</dbReference>
<accession>A0A8H4A6E4</accession>
<dbReference type="SUPFAM" id="SSF52047">
    <property type="entry name" value="RNI-like"/>
    <property type="match status" value="1"/>
</dbReference>
<dbReference type="InterPro" id="IPR032675">
    <property type="entry name" value="LRR_dom_sf"/>
</dbReference>
<keyword evidence="2" id="KW-1185">Reference proteome</keyword>
<proteinExistence type="predicted"/>
<reference evidence="1 2" key="1">
    <citation type="journal article" date="2019" name="Environ. Microbiol.">
        <title>At the nexus of three kingdoms: the genome of the mycorrhizal fungus Gigaspora margarita provides insights into plant, endobacterial and fungal interactions.</title>
        <authorList>
            <person name="Venice F."/>
            <person name="Ghignone S."/>
            <person name="Salvioli di Fossalunga A."/>
            <person name="Amselem J."/>
            <person name="Novero M."/>
            <person name="Xianan X."/>
            <person name="Sedzielewska Toro K."/>
            <person name="Morin E."/>
            <person name="Lipzen A."/>
            <person name="Grigoriev I.V."/>
            <person name="Henrissat B."/>
            <person name="Martin F.M."/>
            <person name="Bonfante P."/>
        </authorList>
    </citation>
    <scope>NUCLEOTIDE SEQUENCE [LARGE SCALE GENOMIC DNA]</scope>
    <source>
        <strain evidence="1 2">BEG34</strain>
    </source>
</reference>